<dbReference type="SUPFAM" id="SSF52540">
    <property type="entry name" value="P-loop containing nucleoside triphosphate hydrolases"/>
    <property type="match status" value="1"/>
</dbReference>
<dbReference type="PANTHER" id="PTHR43514">
    <property type="entry name" value="ABC TRANSPORTER I FAMILY MEMBER 10"/>
    <property type="match status" value="1"/>
</dbReference>
<keyword evidence="4" id="KW-0997">Cell inner membrane</keyword>
<dbReference type="PROSITE" id="PS00211">
    <property type="entry name" value="ABC_TRANSPORTER_1"/>
    <property type="match status" value="1"/>
</dbReference>
<dbReference type="GO" id="GO:0140359">
    <property type="term" value="F:ABC-type transporter activity"/>
    <property type="evidence" value="ECO:0007669"/>
    <property type="project" value="InterPro"/>
</dbReference>
<evidence type="ECO:0000256" key="3">
    <source>
        <dbReference type="ARBA" id="ARBA00022505"/>
    </source>
</evidence>
<evidence type="ECO:0000256" key="8">
    <source>
        <dbReference type="ARBA" id="ARBA00023136"/>
    </source>
</evidence>
<dbReference type="Proteomes" id="UP000619033">
    <property type="component" value="Unassembled WGS sequence"/>
</dbReference>
<dbReference type="InterPro" id="IPR005116">
    <property type="entry name" value="Transp-assoc_OB_typ1"/>
</dbReference>
<evidence type="ECO:0000256" key="2">
    <source>
        <dbReference type="ARBA" id="ARBA00022475"/>
    </source>
</evidence>
<evidence type="ECO:0000256" key="7">
    <source>
        <dbReference type="ARBA" id="ARBA00022967"/>
    </source>
</evidence>
<dbReference type="RefSeq" id="WP_202662607.1">
    <property type="nucleotide sequence ID" value="NZ_JAESVP010000013.1"/>
</dbReference>
<dbReference type="GO" id="GO:0005524">
    <property type="term" value="F:ATP binding"/>
    <property type="evidence" value="ECO:0007669"/>
    <property type="project" value="UniProtKB-KW"/>
</dbReference>
<keyword evidence="13" id="KW-1185">Reference proteome</keyword>
<accession>A0A8J7MSY3</accession>
<dbReference type="GO" id="GO:0016887">
    <property type="term" value="F:ATP hydrolysis activity"/>
    <property type="evidence" value="ECO:0007669"/>
    <property type="project" value="InterPro"/>
</dbReference>
<protein>
    <submittedName>
        <fullName evidence="12">Molybdenum ABC transporter ATP-binding protein</fullName>
    </submittedName>
</protein>
<feature type="domain" description="ABC transporter" evidence="10">
    <location>
        <begin position="1"/>
        <end position="230"/>
    </location>
</feature>
<keyword evidence="5" id="KW-0547">Nucleotide-binding</keyword>
<keyword evidence="1" id="KW-0813">Transport</keyword>
<dbReference type="SMART" id="SM00382">
    <property type="entry name" value="AAA"/>
    <property type="match status" value="1"/>
</dbReference>
<dbReference type="Gene3D" id="2.40.50.100">
    <property type="match status" value="1"/>
</dbReference>
<keyword evidence="3 9" id="KW-0500">Molybdenum</keyword>
<dbReference type="InterPro" id="IPR017871">
    <property type="entry name" value="ABC_transporter-like_CS"/>
</dbReference>
<feature type="domain" description="Mop" evidence="11">
    <location>
        <begin position="289"/>
        <end position="355"/>
    </location>
</feature>
<dbReference type="InterPro" id="IPR011868">
    <property type="entry name" value="ModC_ABC_ATP-bd"/>
</dbReference>
<evidence type="ECO:0000256" key="4">
    <source>
        <dbReference type="ARBA" id="ARBA00022519"/>
    </source>
</evidence>
<proteinExistence type="predicted"/>
<evidence type="ECO:0000259" key="10">
    <source>
        <dbReference type="PROSITE" id="PS50893"/>
    </source>
</evidence>
<dbReference type="InterPro" id="IPR008995">
    <property type="entry name" value="Mo/tungstate-bd_C_term_dom"/>
</dbReference>
<evidence type="ECO:0000256" key="6">
    <source>
        <dbReference type="ARBA" id="ARBA00022840"/>
    </source>
</evidence>
<organism evidence="12 13">
    <name type="scientific">Fuscibacter oryzae</name>
    <dbReference type="NCBI Taxonomy" id="2803939"/>
    <lineage>
        <taxon>Bacteria</taxon>
        <taxon>Pseudomonadati</taxon>
        <taxon>Pseudomonadota</taxon>
        <taxon>Alphaproteobacteria</taxon>
        <taxon>Rhodobacterales</taxon>
        <taxon>Paracoccaceae</taxon>
        <taxon>Fuscibacter</taxon>
    </lineage>
</organism>
<dbReference type="EMBL" id="JAESVP010000013">
    <property type="protein sequence ID" value="MBL4930042.1"/>
    <property type="molecule type" value="Genomic_DNA"/>
</dbReference>
<dbReference type="InterPro" id="IPR004606">
    <property type="entry name" value="Mop_domain"/>
</dbReference>
<evidence type="ECO:0000259" key="11">
    <source>
        <dbReference type="PROSITE" id="PS51866"/>
    </source>
</evidence>
<evidence type="ECO:0000313" key="12">
    <source>
        <dbReference type="EMBL" id="MBL4930042.1"/>
    </source>
</evidence>
<keyword evidence="6 12" id="KW-0067">ATP-binding</keyword>
<sequence length="369" mass="39000">MLEVTFRHAFPGLALDVCFNAPPGITVLFGRSGSGKTTIVNAVAGLLAPDQGRIAVQGRRLFDSAVRLNLPPHLRRAPYVFQEARLFPHLTVRQNLTYGRWFTRAITPDFAAIVEMLGIGPLLARRPAALSGGEKQRVALGRALLAGPEILLMDEPLAALDEARKAEILPYIERLRDAGGPPVLYVTHALTEVARLATTLVVVENGVTIAHGPAQDLLSDPAHAPQLGLRDAGSILSARLVAQEADGLSRLETAAGPLWLPQVHAPLGSALRIRIAAQDVILSRQAPQGLSALNILPATVSALRLGGGPGALVQLALGGEHLLVRLTRRSAEALALEPGAQVFAIVKSVAVAQSDIFSPTPQAPHDAEP</sequence>
<dbReference type="InterPro" id="IPR003593">
    <property type="entry name" value="AAA+_ATPase"/>
</dbReference>
<dbReference type="GO" id="GO:0015098">
    <property type="term" value="F:molybdate ion transmembrane transporter activity"/>
    <property type="evidence" value="ECO:0007669"/>
    <property type="project" value="InterPro"/>
</dbReference>
<comment type="caution">
    <text evidence="12">The sequence shown here is derived from an EMBL/GenBank/DDBJ whole genome shotgun (WGS) entry which is preliminary data.</text>
</comment>
<reference evidence="12" key="1">
    <citation type="submission" date="2021-01" db="EMBL/GenBank/DDBJ databases">
        <title>Genome seq and assembly of Tabrizicola sp. KVB23.</title>
        <authorList>
            <person name="Chhetri G."/>
        </authorList>
    </citation>
    <scope>NUCLEOTIDE SEQUENCE</scope>
    <source>
        <strain evidence="12">KVB23</strain>
    </source>
</reference>
<keyword evidence="2" id="KW-1003">Cell membrane</keyword>
<dbReference type="Pfam" id="PF00005">
    <property type="entry name" value="ABC_tran"/>
    <property type="match status" value="1"/>
</dbReference>
<dbReference type="AlphaFoldDB" id="A0A8J7MSY3"/>
<dbReference type="NCBIfam" id="TIGR02142">
    <property type="entry name" value="modC_ABC"/>
    <property type="match status" value="1"/>
</dbReference>
<dbReference type="PROSITE" id="PS51866">
    <property type="entry name" value="MOP"/>
    <property type="match status" value="1"/>
</dbReference>
<keyword evidence="7" id="KW-1278">Translocase</keyword>
<dbReference type="Gene3D" id="3.40.50.300">
    <property type="entry name" value="P-loop containing nucleotide triphosphate hydrolases"/>
    <property type="match status" value="1"/>
</dbReference>
<dbReference type="SUPFAM" id="SSF50331">
    <property type="entry name" value="MOP-like"/>
    <property type="match status" value="1"/>
</dbReference>
<evidence type="ECO:0000256" key="1">
    <source>
        <dbReference type="ARBA" id="ARBA00022448"/>
    </source>
</evidence>
<evidence type="ECO:0000256" key="5">
    <source>
        <dbReference type="ARBA" id="ARBA00022741"/>
    </source>
</evidence>
<evidence type="ECO:0000256" key="9">
    <source>
        <dbReference type="PROSITE-ProRule" id="PRU01213"/>
    </source>
</evidence>
<dbReference type="InterPro" id="IPR003439">
    <property type="entry name" value="ABC_transporter-like_ATP-bd"/>
</dbReference>
<evidence type="ECO:0000313" key="13">
    <source>
        <dbReference type="Proteomes" id="UP000619033"/>
    </source>
</evidence>
<dbReference type="InterPro" id="IPR050334">
    <property type="entry name" value="Molybdenum_import_ModC"/>
</dbReference>
<gene>
    <name evidence="12" type="primary">modC</name>
    <name evidence="12" type="ORF">JI744_18235</name>
</gene>
<dbReference type="Pfam" id="PF03459">
    <property type="entry name" value="TOBE"/>
    <property type="match status" value="1"/>
</dbReference>
<dbReference type="GO" id="GO:0016020">
    <property type="term" value="C:membrane"/>
    <property type="evidence" value="ECO:0007669"/>
    <property type="project" value="InterPro"/>
</dbReference>
<dbReference type="PROSITE" id="PS50893">
    <property type="entry name" value="ABC_TRANSPORTER_2"/>
    <property type="match status" value="1"/>
</dbReference>
<dbReference type="PANTHER" id="PTHR43514:SF4">
    <property type="entry name" value="ABC TRANSPORTER I FAMILY MEMBER 10"/>
    <property type="match status" value="1"/>
</dbReference>
<keyword evidence="8" id="KW-0472">Membrane</keyword>
<dbReference type="InterPro" id="IPR027417">
    <property type="entry name" value="P-loop_NTPase"/>
</dbReference>
<name>A0A8J7MSY3_9RHOB</name>